<accession>A0ACA9QQI3</accession>
<organism evidence="1 2">
    <name type="scientific">Acaulospora colombiana</name>
    <dbReference type="NCBI Taxonomy" id="27376"/>
    <lineage>
        <taxon>Eukaryota</taxon>
        <taxon>Fungi</taxon>
        <taxon>Fungi incertae sedis</taxon>
        <taxon>Mucoromycota</taxon>
        <taxon>Glomeromycotina</taxon>
        <taxon>Glomeromycetes</taxon>
        <taxon>Diversisporales</taxon>
        <taxon>Acaulosporaceae</taxon>
        <taxon>Acaulospora</taxon>
    </lineage>
</organism>
<sequence>MQYTDILSSSSGVVHKVPCNKPSEQCVAENDFLCKDHWIPLESPDHSRDIMDDCRATSSFFASDATMATQFDTLQNSLRIAALLDINPAYTIVDNSSGSPFWDSPS</sequence>
<dbReference type="Proteomes" id="UP000789525">
    <property type="component" value="Unassembled WGS sequence"/>
</dbReference>
<gene>
    <name evidence="1" type="ORF">ACOLOM_LOCUS13206</name>
</gene>
<keyword evidence="2" id="KW-1185">Reference proteome</keyword>
<evidence type="ECO:0000313" key="2">
    <source>
        <dbReference type="Proteomes" id="UP000789525"/>
    </source>
</evidence>
<protein>
    <submittedName>
        <fullName evidence="1">2065_t:CDS:1</fullName>
    </submittedName>
</protein>
<name>A0ACA9QQI3_9GLOM</name>
<comment type="caution">
    <text evidence="1">The sequence shown here is derived from an EMBL/GenBank/DDBJ whole genome shotgun (WGS) entry which is preliminary data.</text>
</comment>
<reference evidence="1" key="1">
    <citation type="submission" date="2021-06" db="EMBL/GenBank/DDBJ databases">
        <authorList>
            <person name="Kallberg Y."/>
            <person name="Tangrot J."/>
            <person name="Rosling A."/>
        </authorList>
    </citation>
    <scope>NUCLEOTIDE SEQUENCE</scope>
    <source>
        <strain evidence="1">CL356</strain>
    </source>
</reference>
<feature type="non-terminal residue" evidence="1">
    <location>
        <position position="106"/>
    </location>
</feature>
<dbReference type="EMBL" id="CAJVPT010058979">
    <property type="protein sequence ID" value="CAG8761194.1"/>
    <property type="molecule type" value="Genomic_DNA"/>
</dbReference>
<evidence type="ECO:0000313" key="1">
    <source>
        <dbReference type="EMBL" id="CAG8761194.1"/>
    </source>
</evidence>
<proteinExistence type="predicted"/>